<organism evidence="4 5">
    <name type="scientific">Lacticaseibacillus suilingensis</name>
    <dbReference type="NCBI Taxonomy" id="2799577"/>
    <lineage>
        <taxon>Bacteria</taxon>
        <taxon>Bacillati</taxon>
        <taxon>Bacillota</taxon>
        <taxon>Bacilli</taxon>
        <taxon>Lactobacillales</taxon>
        <taxon>Lactobacillaceae</taxon>
        <taxon>Lacticaseibacillus</taxon>
    </lineage>
</organism>
<proteinExistence type="predicted"/>
<dbReference type="RefSeq" id="WP_373305871.1">
    <property type="nucleotide sequence ID" value="NZ_BOLV01000028.1"/>
</dbReference>
<dbReference type="EMBL" id="JBHTOA010000021">
    <property type="protein sequence ID" value="MFD1398652.1"/>
    <property type="molecule type" value="Genomic_DNA"/>
</dbReference>
<evidence type="ECO:0000256" key="1">
    <source>
        <dbReference type="ARBA" id="ARBA00004328"/>
    </source>
</evidence>
<dbReference type="SUPFAM" id="SSF56563">
    <property type="entry name" value="Major capsid protein gp5"/>
    <property type="match status" value="1"/>
</dbReference>
<comment type="subcellular location">
    <subcellularLocation>
        <location evidence="1">Virion</location>
    </subcellularLocation>
</comment>
<feature type="compositionally biased region" description="Basic and acidic residues" evidence="2">
    <location>
        <begin position="35"/>
        <end position="72"/>
    </location>
</feature>
<feature type="region of interest" description="Disordered" evidence="2">
    <location>
        <begin position="30"/>
        <end position="96"/>
    </location>
</feature>
<feature type="domain" description="Phage capsid-like C-terminal" evidence="3">
    <location>
        <begin position="131"/>
        <end position="376"/>
    </location>
</feature>
<dbReference type="Proteomes" id="UP001597199">
    <property type="component" value="Unassembled WGS sequence"/>
</dbReference>
<keyword evidence="5" id="KW-1185">Reference proteome</keyword>
<dbReference type="Gene3D" id="3.30.2320.10">
    <property type="entry name" value="hypothetical protein PF0899 domain"/>
    <property type="match status" value="1"/>
</dbReference>
<evidence type="ECO:0000313" key="5">
    <source>
        <dbReference type="Proteomes" id="UP001597199"/>
    </source>
</evidence>
<protein>
    <submittedName>
        <fullName evidence="4">Phage major capsid protein</fullName>
    </submittedName>
</protein>
<dbReference type="Pfam" id="PF05065">
    <property type="entry name" value="Phage_capsid"/>
    <property type="match status" value="1"/>
</dbReference>
<feature type="compositionally biased region" description="Basic and acidic residues" evidence="2">
    <location>
        <begin position="9"/>
        <end position="20"/>
    </location>
</feature>
<evidence type="ECO:0000313" key="4">
    <source>
        <dbReference type="EMBL" id="MFD1398652.1"/>
    </source>
</evidence>
<dbReference type="NCBIfam" id="TIGR01554">
    <property type="entry name" value="major_cap_HK97"/>
    <property type="match status" value="1"/>
</dbReference>
<reference evidence="5" key="1">
    <citation type="journal article" date="2019" name="Int. J. Syst. Evol. Microbiol.">
        <title>The Global Catalogue of Microorganisms (GCM) 10K type strain sequencing project: providing services to taxonomists for standard genome sequencing and annotation.</title>
        <authorList>
            <consortium name="The Broad Institute Genomics Platform"/>
            <consortium name="The Broad Institute Genome Sequencing Center for Infectious Disease"/>
            <person name="Wu L."/>
            <person name="Ma J."/>
        </authorList>
    </citation>
    <scope>NUCLEOTIDE SEQUENCE [LARGE SCALE GENOMIC DNA]</scope>
    <source>
        <strain evidence="5">CCM 9110</strain>
    </source>
</reference>
<comment type="caution">
    <text evidence="4">The sequence shown here is derived from an EMBL/GenBank/DDBJ whole genome shotgun (WGS) entry which is preliminary data.</text>
</comment>
<dbReference type="InterPro" id="IPR024455">
    <property type="entry name" value="Phage_capsid"/>
</dbReference>
<feature type="region of interest" description="Disordered" evidence="2">
    <location>
        <begin position="1"/>
        <end position="20"/>
    </location>
</feature>
<accession>A0ABW4BG34</accession>
<feature type="compositionally biased region" description="Acidic residues" evidence="2">
    <location>
        <begin position="73"/>
        <end position="83"/>
    </location>
</feature>
<dbReference type="InterPro" id="IPR054612">
    <property type="entry name" value="Phage_capsid-like_C"/>
</dbReference>
<sequence length="386" mass="42124">MARAALAENETKRGELESKKQVILRAADEAADQEALDKAAADSDENDKSMADLEKENQDLKDKIAELEKQLEDANETPTEPDEPQTNAKKGGETRMKTIEKENPEVRSLIDYLNSKGQKRDGIVSGDVAAIIPQQILYKAQDELKSTYDLTKFADVINVQQAGGTYAVAKKTDESLHTVEELAANPELGKPELITVKWNAGTYRGSITTSHESLRDATDLKRLLQNVLDQVVLNTKNRLIAEKLKTAHAASATDADGIKHIINVDLDPAYNKVVIATQSGFQFLDTLKDGEGRYLMQPDVTSTTGYRFLGLQIGIVPDTMLGTNAGDALAFVGDAKRFVKLFDREEVQLGWSVNENFAQAMLAAISVDVEVADTAAGYLVTLGPKA</sequence>
<evidence type="ECO:0000256" key="2">
    <source>
        <dbReference type="SAM" id="MobiDB-lite"/>
    </source>
</evidence>
<dbReference type="Gene3D" id="3.30.2400.10">
    <property type="entry name" value="Major capsid protein gp5"/>
    <property type="match status" value="1"/>
</dbReference>
<name>A0ABW4BG34_9LACO</name>
<evidence type="ECO:0000259" key="3">
    <source>
        <dbReference type="Pfam" id="PF05065"/>
    </source>
</evidence>
<gene>
    <name evidence="4" type="ORF">ACFQ41_04975</name>
</gene>